<dbReference type="InterPro" id="IPR019378">
    <property type="entry name" value="GDP-Fuc_O-FucTrfase"/>
</dbReference>
<evidence type="ECO:0000256" key="7">
    <source>
        <dbReference type="ARBA" id="ARBA00022679"/>
    </source>
</evidence>
<name>A0A7M7PPH0_STRPU</name>
<dbReference type="OrthoDB" id="10050276at2759"/>
<evidence type="ECO:0000256" key="8">
    <source>
        <dbReference type="ARBA" id="ARBA00022824"/>
    </source>
</evidence>
<dbReference type="GO" id="GO:0005783">
    <property type="term" value="C:endoplasmic reticulum"/>
    <property type="evidence" value="ECO:0007669"/>
    <property type="project" value="UniProtKB-SubCell"/>
</dbReference>
<reference evidence="19" key="1">
    <citation type="submission" date="2015-02" db="EMBL/GenBank/DDBJ databases">
        <title>Genome sequencing for Strongylocentrotus purpuratus.</title>
        <authorList>
            <person name="Murali S."/>
            <person name="Liu Y."/>
            <person name="Vee V."/>
            <person name="English A."/>
            <person name="Wang M."/>
            <person name="Skinner E."/>
            <person name="Han Y."/>
            <person name="Muzny D.M."/>
            <person name="Worley K.C."/>
            <person name="Gibbs R.A."/>
        </authorList>
    </citation>
    <scope>NUCLEOTIDE SEQUENCE</scope>
</reference>
<dbReference type="Pfam" id="PF10250">
    <property type="entry name" value="O-FucT"/>
    <property type="match status" value="1"/>
</dbReference>
<comment type="similarity">
    <text evidence="3">Belongs to the glycosyltransferase 65 family.</text>
</comment>
<dbReference type="GeneID" id="585400"/>
<keyword evidence="17" id="KW-0732">Signal</keyword>
<keyword evidence="13" id="KW-0119">Carbohydrate metabolism</keyword>
<evidence type="ECO:0000256" key="3">
    <source>
        <dbReference type="ARBA" id="ARBA00010626"/>
    </source>
</evidence>
<keyword evidence="11" id="KW-0325">Glycoprotein</keyword>
<protein>
    <recommendedName>
        <fullName evidence="5">GDP-fucose protein O-fucosyltransferase 1</fullName>
        <ecNumber evidence="4">2.4.1.221</ecNumber>
    </recommendedName>
    <alternativeName>
        <fullName evidence="14">Peptide-O-fucosyltransferase 1</fullName>
    </alternativeName>
</protein>
<dbReference type="FunCoup" id="A0A7M7PPH0">
    <property type="interactions" value="1342"/>
</dbReference>
<evidence type="ECO:0000256" key="9">
    <source>
        <dbReference type="ARBA" id="ARBA00022976"/>
    </source>
</evidence>
<dbReference type="KEGG" id="spu:585400"/>
<evidence type="ECO:0000256" key="11">
    <source>
        <dbReference type="ARBA" id="ARBA00023180"/>
    </source>
</evidence>
<comment type="subcellular location">
    <subcellularLocation>
        <location evidence="1">Endoplasmic reticulum</location>
    </subcellularLocation>
</comment>
<organism evidence="18 19">
    <name type="scientific">Strongylocentrotus purpuratus</name>
    <name type="common">Purple sea urchin</name>
    <dbReference type="NCBI Taxonomy" id="7668"/>
    <lineage>
        <taxon>Eukaryota</taxon>
        <taxon>Metazoa</taxon>
        <taxon>Echinodermata</taxon>
        <taxon>Eleutherozoa</taxon>
        <taxon>Echinozoa</taxon>
        <taxon>Echinoidea</taxon>
        <taxon>Euechinoidea</taxon>
        <taxon>Echinacea</taxon>
        <taxon>Camarodonta</taxon>
        <taxon>Echinidea</taxon>
        <taxon>Strongylocentrotidae</taxon>
        <taxon>Strongylocentrotus</taxon>
    </lineage>
</organism>
<dbReference type="Proteomes" id="UP000007110">
    <property type="component" value="Unassembled WGS sequence"/>
</dbReference>
<evidence type="ECO:0000256" key="16">
    <source>
        <dbReference type="ARBA" id="ARBA00048647"/>
    </source>
</evidence>
<dbReference type="EnsemblMetazoa" id="XM_030997286">
    <property type="protein sequence ID" value="XP_030853146"/>
    <property type="gene ID" value="LOC585400"/>
</dbReference>
<dbReference type="OMA" id="NNTHEPL"/>
<dbReference type="PANTHER" id="PTHR21420">
    <property type="entry name" value="GDP-FUCOSE PROTEIN O-FUCOSYLTRANSFERASE 1"/>
    <property type="match status" value="1"/>
</dbReference>
<evidence type="ECO:0000256" key="17">
    <source>
        <dbReference type="SAM" id="SignalP"/>
    </source>
</evidence>
<feature type="signal peptide" evidence="17">
    <location>
        <begin position="1"/>
        <end position="29"/>
    </location>
</feature>
<accession>A0A7M7PPH0</accession>
<dbReference type="GO" id="GO:0007219">
    <property type="term" value="P:Notch signaling pathway"/>
    <property type="evidence" value="ECO:0007669"/>
    <property type="project" value="UniProtKB-KW"/>
</dbReference>
<comment type="catalytic activity">
    <reaction evidence="15">
        <text>L-threonyl-[protein] + GDP-beta-L-fucose = 3-O-(alpha-L-fucosyl)-L-threonyl-[protein] + GDP + H(+)</text>
        <dbReference type="Rhea" id="RHEA:70491"/>
        <dbReference type="Rhea" id="RHEA-COMP:11060"/>
        <dbReference type="Rhea" id="RHEA-COMP:17915"/>
        <dbReference type="ChEBI" id="CHEBI:15378"/>
        <dbReference type="ChEBI" id="CHEBI:30013"/>
        <dbReference type="ChEBI" id="CHEBI:57273"/>
        <dbReference type="ChEBI" id="CHEBI:58189"/>
        <dbReference type="ChEBI" id="CHEBI:189631"/>
        <dbReference type="EC" id="2.4.1.221"/>
    </reaction>
    <physiologicalReaction direction="left-to-right" evidence="15">
        <dbReference type="Rhea" id="RHEA:70492"/>
    </physiologicalReaction>
</comment>
<keyword evidence="19" id="KW-1185">Reference proteome</keyword>
<dbReference type="Gene3D" id="3.40.50.11340">
    <property type="match status" value="1"/>
</dbReference>
<keyword evidence="6" id="KW-0328">Glycosyltransferase</keyword>
<proteinExistence type="inferred from homology"/>
<dbReference type="GO" id="GO:0046922">
    <property type="term" value="F:peptide-O-fucosyltransferase activity"/>
    <property type="evidence" value="ECO:0007669"/>
    <property type="project" value="UniProtKB-EC"/>
</dbReference>
<dbReference type="EC" id="2.4.1.221" evidence="4"/>
<keyword evidence="8" id="KW-0256">Endoplasmic reticulum</keyword>
<evidence type="ECO:0000256" key="10">
    <source>
        <dbReference type="ARBA" id="ARBA00023157"/>
    </source>
</evidence>
<evidence type="ECO:0000256" key="1">
    <source>
        <dbReference type="ARBA" id="ARBA00004240"/>
    </source>
</evidence>
<comment type="catalytic activity">
    <reaction evidence="16">
        <text>L-seryl-[protein] + GDP-beta-L-fucose = 3-O-(alpha-L-fucosyl)-L-seryl-[protein] + GDP + H(+)</text>
        <dbReference type="Rhea" id="RHEA:63644"/>
        <dbReference type="Rhea" id="RHEA-COMP:9863"/>
        <dbReference type="Rhea" id="RHEA-COMP:17914"/>
        <dbReference type="ChEBI" id="CHEBI:15378"/>
        <dbReference type="ChEBI" id="CHEBI:29999"/>
        <dbReference type="ChEBI" id="CHEBI:57273"/>
        <dbReference type="ChEBI" id="CHEBI:58189"/>
        <dbReference type="ChEBI" id="CHEBI:189632"/>
        <dbReference type="EC" id="2.4.1.221"/>
    </reaction>
    <physiologicalReaction direction="left-to-right" evidence="16">
        <dbReference type="Rhea" id="RHEA:63645"/>
    </physiologicalReaction>
</comment>
<keyword evidence="10" id="KW-1015">Disulfide bond</keyword>
<evidence type="ECO:0000256" key="14">
    <source>
        <dbReference type="ARBA" id="ARBA00033080"/>
    </source>
</evidence>
<dbReference type="PANTHER" id="PTHR21420:SF10">
    <property type="entry name" value="GDP-FUCOSE PROTEIN O-FUCOSYLTRANSFERASE 1"/>
    <property type="match status" value="1"/>
</dbReference>
<evidence type="ECO:0000256" key="12">
    <source>
        <dbReference type="ARBA" id="ARBA00023253"/>
    </source>
</evidence>
<dbReference type="CDD" id="cd11302">
    <property type="entry name" value="O-FucT-1"/>
    <property type="match status" value="1"/>
</dbReference>
<evidence type="ECO:0000256" key="13">
    <source>
        <dbReference type="ARBA" id="ARBA00023277"/>
    </source>
</evidence>
<dbReference type="RefSeq" id="XP_030853146.1">
    <property type="nucleotide sequence ID" value="XM_030997286.1"/>
</dbReference>
<dbReference type="AlphaFoldDB" id="A0A7M7PPH0"/>
<evidence type="ECO:0000313" key="19">
    <source>
        <dbReference type="Proteomes" id="UP000007110"/>
    </source>
</evidence>
<dbReference type="InterPro" id="IPR039922">
    <property type="entry name" value="POFUT1"/>
</dbReference>
<sequence length="408" mass="46840">MTVMDTASKHISLMLCSLKLLLLFSQIFGSETSSVDPNGYVVYCPCMGRFGNQGDHFLGALSFAHGLNRTLILPPWNEYHTKNNWRAVQIPFDKYFKVDPLREYHRVITMETFMEELAPSVWPEGKRIGMKMVSMGFCNHFRDKTKRDCKMKEGNPFGPFWDNFDIDFNEFAEYSPLSYNNTHEPLARGMWEERFPVSEYPVIALPGAPAAFPVTRENRELHRYLHWSEEIEKQADKFIEENLSEGPFVGVHIRQGSDWINACRQVKKSAKQRFASPQCLGYNNEFGNLTDDLCNLSFDLVKEQIKAVVKKIKAKGVFIASDVEPDIKALKKFLPSKVKVVQHKPSEPHVDLAILAKSDHYICNCASTFSAFAKRERDAAGKPSSFWGFGEDYEKIKKKKSKKFPDEF</sequence>
<evidence type="ECO:0000256" key="15">
    <source>
        <dbReference type="ARBA" id="ARBA00047273"/>
    </source>
</evidence>
<dbReference type="GO" id="GO:0006004">
    <property type="term" value="P:fucose metabolic process"/>
    <property type="evidence" value="ECO:0007669"/>
    <property type="project" value="UniProtKB-KW"/>
</dbReference>
<comment type="pathway">
    <text evidence="2">Protein modification; protein glycosylation.</text>
</comment>
<keyword evidence="9" id="KW-0914">Notch signaling pathway</keyword>
<keyword evidence="12" id="KW-0294">Fucose metabolism</keyword>
<evidence type="ECO:0000256" key="2">
    <source>
        <dbReference type="ARBA" id="ARBA00004922"/>
    </source>
</evidence>
<dbReference type="InParanoid" id="A0A7M7PPH0"/>
<keyword evidence="7" id="KW-0808">Transferase</keyword>
<evidence type="ECO:0000256" key="4">
    <source>
        <dbReference type="ARBA" id="ARBA00012196"/>
    </source>
</evidence>
<dbReference type="UniPathway" id="UPA00378"/>
<dbReference type="Gene3D" id="3.40.50.11350">
    <property type="match status" value="1"/>
</dbReference>
<reference evidence="18" key="2">
    <citation type="submission" date="2021-01" db="UniProtKB">
        <authorList>
            <consortium name="EnsemblMetazoa"/>
        </authorList>
    </citation>
    <scope>IDENTIFICATION</scope>
</reference>
<evidence type="ECO:0000313" key="18">
    <source>
        <dbReference type="EnsemblMetazoa" id="XP_030853146"/>
    </source>
</evidence>
<feature type="chain" id="PRO_5029669424" description="GDP-fucose protein O-fucosyltransferase 1" evidence="17">
    <location>
        <begin position="30"/>
        <end position="408"/>
    </location>
</feature>
<evidence type="ECO:0000256" key="5">
    <source>
        <dbReference type="ARBA" id="ARBA00021745"/>
    </source>
</evidence>
<evidence type="ECO:0000256" key="6">
    <source>
        <dbReference type="ARBA" id="ARBA00022676"/>
    </source>
</evidence>